<keyword evidence="1" id="KW-0378">Hydrolase</keyword>
<evidence type="ECO:0000256" key="2">
    <source>
        <dbReference type="ARBA" id="ARBA00038334"/>
    </source>
</evidence>
<evidence type="ECO:0000313" key="4">
    <source>
        <dbReference type="EMBL" id="KAK2609176.1"/>
    </source>
</evidence>
<dbReference type="InterPro" id="IPR000639">
    <property type="entry name" value="Epox_hydrolase-like"/>
</dbReference>
<evidence type="ECO:0000313" key="5">
    <source>
        <dbReference type="Proteomes" id="UP001251528"/>
    </source>
</evidence>
<keyword evidence="5" id="KW-1185">Reference proteome</keyword>
<sequence>MDPVTLPPWHLPQGVSSRFVDTSPVGLKFHVLESVPKRTSGQPLPPLILLLHGFPNLSYDWRFILPKLADAGYYAVAVDLRGFGRTHHADLSPIKEDDIRPLAAIHDVATLVYALGYTTIHTLVGHDLGAFIAAITALMRPDMVKSLLLMAHTWIGIPTAPYGTSPAESLVSALLYPKTPCWEKNKDSNIHTSLATLDPPRKLYKWYNAASTASAEWTFPLGQPLRQFLRGYFHLKSGAHIQKTPPRPLESWTAAELAVMPHYYVMRADKTMRENVALDMADEPADVVEKLHLTPWLSDLDLHVYEQEYARTTFRGPLVWYRVLTDPELSRDVLCLTGKKLNVPTKYVSGISDWGTYQIPGGLEAMQEGVSIEWQCWRGATLVPGAGHWVNMEKPDESAFEILNLASSVT</sequence>
<dbReference type="Proteomes" id="UP001251528">
    <property type="component" value="Unassembled WGS sequence"/>
</dbReference>
<organism evidence="4 5">
    <name type="scientific">Conoideocrella luteorostrata</name>
    <dbReference type="NCBI Taxonomy" id="1105319"/>
    <lineage>
        <taxon>Eukaryota</taxon>
        <taxon>Fungi</taxon>
        <taxon>Dikarya</taxon>
        <taxon>Ascomycota</taxon>
        <taxon>Pezizomycotina</taxon>
        <taxon>Sordariomycetes</taxon>
        <taxon>Hypocreomycetidae</taxon>
        <taxon>Hypocreales</taxon>
        <taxon>Clavicipitaceae</taxon>
        <taxon>Conoideocrella</taxon>
    </lineage>
</organism>
<dbReference type="SUPFAM" id="SSF53474">
    <property type="entry name" value="alpha/beta-Hydrolases"/>
    <property type="match status" value="1"/>
</dbReference>
<dbReference type="PRINTS" id="PR00412">
    <property type="entry name" value="EPOXHYDRLASE"/>
</dbReference>
<dbReference type="PRINTS" id="PR00111">
    <property type="entry name" value="ABHYDROLASE"/>
</dbReference>
<dbReference type="Pfam" id="PF00561">
    <property type="entry name" value="Abhydrolase_1"/>
    <property type="match status" value="1"/>
</dbReference>
<name>A0AAJ0CVF2_9HYPO</name>
<dbReference type="Gene3D" id="3.40.50.1820">
    <property type="entry name" value="alpha/beta hydrolase"/>
    <property type="match status" value="1"/>
</dbReference>
<dbReference type="GO" id="GO:0016787">
    <property type="term" value="F:hydrolase activity"/>
    <property type="evidence" value="ECO:0007669"/>
    <property type="project" value="UniProtKB-KW"/>
</dbReference>
<evidence type="ECO:0000256" key="1">
    <source>
        <dbReference type="ARBA" id="ARBA00022801"/>
    </source>
</evidence>
<comment type="caution">
    <text evidence="4">The sequence shown here is derived from an EMBL/GenBank/DDBJ whole genome shotgun (WGS) entry which is preliminary data.</text>
</comment>
<proteinExistence type="inferred from homology"/>
<accession>A0AAJ0CVF2</accession>
<dbReference type="InterPro" id="IPR029058">
    <property type="entry name" value="AB_hydrolase_fold"/>
</dbReference>
<reference evidence="4" key="1">
    <citation type="submission" date="2023-06" db="EMBL/GenBank/DDBJ databases">
        <title>Conoideocrella luteorostrata (Hypocreales: Clavicipitaceae), a potential biocontrol fungus for elongate hemlock scale in United States Christmas tree production areas.</title>
        <authorList>
            <person name="Barrett H."/>
            <person name="Lovett B."/>
            <person name="Macias A.M."/>
            <person name="Stajich J.E."/>
            <person name="Kasson M.T."/>
        </authorList>
    </citation>
    <scope>NUCLEOTIDE SEQUENCE</scope>
    <source>
        <strain evidence="4">ARSEF 14590</strain>
    </source>
</reference>
<feature type="domain" description="AB hydrolase-1" evidence="3">
    <location>
        <begin position="46"/>
        <end position="152"/>
    </location>
</feature>
<protein>
    <recommendedName>
        <fullName evidence="3">AB hydrolase-1 domain-containing protein</fullName>
    </recommendedName>
</protein>
<comment type="similarity">
    <text evidence="2">Belongs to the AB hydrolase superfamily. Epoxide hydrolase family.</text>
</comment>
<dbReference type="PANTHER" id="PTHR43329">
    <property type="entry name" value="EPOXIDE HYDROLASE"/>
    <property type="match status" value="1"/>
</dbReference>
<dbReference type="EMBL" id="JASWJB010000026">
    <property type="protein sequence ID" value="KAK2609176.1"/>
    <property type="molecule type" value="Genomic_DNA"/>
</dbReference>
<dbReference type="InterPro" id="IPR000073">
    <property type="entry name" value="AB_hydrolase_1"/>
</dbReference>
<dbReference type="AlphaFoldDB" id="A0AAJ0CVF2"/>
<evidence type="ECO:0000259" key="3">
    <source>
        <dbReference type="Pfam" id="PF00561"/>
    </source>
</evidence>
<gene>
    <name evidence="4" type="ORF">QQS21_002258</name>
</gene>